<dbReference type="SUPFAM" id="SSF54928">
    <property type="entry name" value="RNA-binding domain, RBD"/>
    <property type="match status" value="1"/>
</dbReference>
<dbReference type="SMART" id="SM00360">
    <property type="entry name" value="RRM"/>
    <property type="match status" value="1"/>
</dbReference>
<feature type="compositionally biased region" description="Polar residues" evidence="2">
    <location>
        <begin position="290"/>
        <end position="303"/>
    </location>
</feature>
<keyword evidence="5" id="KW-1185">Reference proteome</keyword>
<evidence type="ECO:0000313" key="4">
    <source>
        <dbReference type="EMBL" id="PMD13966.1"/>
    </source>
</evidence>
<feature type="region of interest" description="Disordered" evidence="2">
    <location>
        <begin position="1"/>
        <end position="123"/>
    </location>
</feature>
<feature type="region of interest" description="Disordered" evidence="2">
    <location>
        <begin position="411"/>
        <end position="545"/>
    </location>
</feature>
<feature type="region of interest" description="Disordered" evidence="2">
    <location>
        <begin position="250"/>
        <end position="274"/>
    </location>
</feature>
<evidence type="ECO:0000259" key="3">
    <source>
        <dbReference type="PROSITE" id="PS50102"/>
    </source>
</evidence>
<evidence type="ECO:0000256" key="2">
    <source>
        <dbReference type="SAM" id="MobiDB-lite"/>
    </source>
</evidence>
<sequence>METPQAPSDDPKSPSADSSFSDAYREQPEGTDEKQAENADQETDVSDDYAMAVDSDGEEQADRQDISQAEIETVTKSVPAPVPDLTLPSSTLSCDPPATDIPQPGQTTQLTPASPSPIVDDAANNHLSDAVPAQFSIEATKPGIHTYDDSANGGIDIQQLLDNITANAEKNESSIAATTSSIQSSKIPLAKGSSGLPTHASLPPRPNIPQKRPYPDDIQKYHAGAGAPGVPQASVSYRPPGVATALIAAGAPGTSTDPRSGLPPPPSASFRPTHMSIGSPISPASYTQINRSAGQERQVTSIESQDEADEADAKWGPEVQKIYDEFLENERMYVQEGLWDRFPLNSRLFIGNLPSEKVTKRDLFHVFHHYGKIAQVSIKQAYGFIQFHTSAACYAALDREQGAEVRGRKMHLEISKPQKNTRNAQAAGQGRRSRSPEYARGGGPDRGGRGRNSAVDRYDGRAAPTYRSDEYGRPIRVRDDYRPVRSPTPPRGNYRGRDEYYPQGRDPYVSRDRHRSRSPYGHRDDGRYRERSLSPRGREAVEDADLQIPRRDPRDVPDVQILLLEQLDRDFVSWVEREMQGRGIKVEVMFLNPRLPLQAVIRRQILEGVHAVSKLDMICQQSAKIPLQVFDRQGGANNVRFDEYQGLDPKIAAELVLRAKQTQAAPPVQTPQYAQPQFATGQTYQMPTTAPPAANLASLVGQLDNATLQKLLGSYQLPQQQQNAPAVAANPAIDLAGLLGGLQQQTLQQTYQPPQAPPDPYANLASNPALASLLQNAAPPQPTSTQPQSDQQVQNIMASLARFRR</sequence>
<dbReference type="STRING" id="1745343.A0A2J6PJ93"/>
<dbReference type="PANTHER" id="PTHR23295">
    <property type="entry name" value="NUCLEAR RECEPTOR COACTIVATOR 5-RELATED"/>
    <property type="match status" value="1"/>
</dbReference>
<dbReference type="PROSITE" id="PS50102">
    <property type="entry name" value="RRM"/>
    <property type="match status" value="1"/>
</dbReference>
<reference evidence="4 5" key="1">
    <citation type="submission" date="2016-05" db="EMBL/GenBank/DDBJ databases">
        <title>A degradative enzymes factory behind the ericoid mycorrhizal symbiosis.</title>
        <authorList>
            <consortium name="DOE Joint Genome Institute"/>
            <person name="Martino E."/>
            <person name="Morin E."/>
            <person name="Grelet G."/>
            <person name="Kuo A."/>
            <person name="Kohler A."/>
            <person name="Daghino S."/>
            <person name="Barry K."/>
            <person name="Choi C."/>
            <person name="Cichocki N."/>
            <person name="Clum A."/>
            <person name="Copeland A."/>
            <person name="Hainaut M."/>
            <person name="Haridas S."/>
            <person name="Labutti K."/>
            <person name="Lindquist E."/>
            <person name="Lipzen A."/>
            <person name="Khouja H.-R."/>
            <person name="Murat C."/>
            <person name="Ohm R."/>
            <person name="Olson A."/>
            <person name="Spatafora J."/>
            <person name="Veneault-Fourrey C."/>
            <person name="Henrissat B."/>
            <person name="Grigoriev I."/>
            <person name="Martin F."/>
            <person name="Perotto S."/>
        </authorList>
    </citation>
    <scope>NUCLEOTIDE SEQUENCE [LARGE SCALE GENOMIC DNA]</scope>
    <source>
        <strain evidence="4 5">UAMH 7357</strain>
    </source>
</reference>
<dbReference type="InterPro" id="IPR052600">
    <property type="entry name" value="Nuc_rcpt_coact/corep"/>
</dbReference>
<dbReference type="InterPro" id="IPR035979">
    <property type="entry name" value="RBD_domain_sf"/>
</dbReference>
<name>A0A2J6PJ93_9HELO</name>
<feature type="compositionally biased region" description="Polar residues" evidence="2">
    <location>
        <begin position="104"/>
        <end position="113"/>
    </location>
</feature>
<dbReference type="PANTHER" id="PTHR23295:SF6">
    <property type="entry name" value="NEOSIN, ISOFORM A"/>
    <property type="match status" value="1"/>
</dbReference>
<dbReference type="Pfam" id="PF00076">
    <property type="entry name" value="RRM_1"/>
    <property type="match status" value="1"/>
</dbReference>
<feature type="compositionally biased region" description="Polar residues" evidence="2">
    <location>
        <begin position="417"/>
        <end position="426"/>
    </location>
</feature>
<dbReference type="InterPro" id="IPR000504">
    <property type="entry name" value="RRM_dom"/>
</dbReference>
<keyword evidence="1" id="KW-0694">RNA-binding</keyword>
<accession>A0A2J6PJ93</accession>
<gene>
    <name evidence="4" type="ORF">NA56DRAFT_674456</name>
</gene>
<feature type="compositionally biased region" description="Basic and acidic residues" evidence="2">
    <location>
        <begin position="521"/>
        <end position="541"/>
    </location>
</feature>
<dbReference type="EMBL" id="KZ613525">
    <property type="protein sequence ID" value="PMD13966.1"/>
    <property type="molecule type" value="Genomic_DNA"/>
</dbReference>
<dbReference type="Proteomes" id="UP000235672">
    <property type="component" value="Unassembled WGS sequence"/>
</dbReference>
<proteinExistence type="predicted"/>
<dbReference type="Gene3D" id="3.30.70.330">
    <property type="match status" value="1"/>
</dbReference>
<dbReference type="GO" id="GO:0003723">
    <property type="term" value="F:RNA binding"/>
    <property type="evidence" value="ECO:0007669"/>
    <property type="project" value="UniProtKB-UniRule"/>
</dbReference>
<feature type="region of interest" description="Disordered" evidence="2">
    <location>
        <begin position="290"/>
        <end position="313"/>
    </location>
</feature>
<dbReference type="OrthoDB" id="10044938at2759"/>
<feature type="compositionally biased region" description="Low complexity" evidence="2">
    <location>
        <begin position="13"/>
        <end position="22"/>
    </location>
</feature>
<evidence type="ECO:0000256" key="1">
    <source>
        <dbReference type="PROSITE-ProRule" id="PRU00176"/>
    </source>
</evidence>
<feature type="compositionally biased region" description="Basic and acidic residues" evidence="2">
    <location>
        <begin position="23"/>
        <end position="37"/>
    </location>
</feature>
<feature type="region of interest" description="Disordered" evidence="2">
    <location>
        <begin position="177"/>
        <end position="236"/>
    </location>
</feature>
<feature type="domain" description="RRM" evidence="3">
    <location>
        <begin position="346"/>
        <end position="417"/>
    </location>
</feature>
<dbReference type="InterPro" id="IPR012677">
    <property type="entry name" value="Nucleotide-bd_a/b_plait_sf"/>
</dbReference>
<evidence type="ECO:0000313" key="5">
    <source>
        <dbReference type="Proteomes" id="UP000235672"/>
    </source>
</evidence>
<feature type="compositionally biased region" description="Basic and acidic residues" evidence="2">
    <location>
        <begin position="467"/>
        <end position="483"/>
    </location>
</feature>
<protein>
    <recommendedName>
        <fullName evidence="3">RRM domain-containing protein</fullName>
    </recommendedName>
</protein>
<dbReference type="AlphaFoldDB" id="A0A2J6PJ93"/>
<organism evidence="4 5">
    <name type="scientific">Hyaloscypha hepaticicola</name>
    <dbReference type="NCBI Taxonomy" id="2082293"/>
    <lineage>
        <taxon>Eukaryota</taxon>
        <taxon>Fungi</taxon>
        <taxon>Dikarya</taxon>
        <taxon>Ascomycota</taxon>
        <taxon>Pezizomycotina</taxon>
        <taxon>Leotiomycetes</taxon>
        <taxon>Helotiales</taxon>
        <taxon>Hyaloscyphaceae</taxon>
        <taxon>Hyaloscypha</taxon>
    </lineage>
</organism>